<evidence type="ECO:0000313" key="2">
    <source>
        <dbReference type="EMBL" id="KPV72687.1"/>
    </source>
</evidence>
<name>A0A0P9EHA2_RHOGW</name>
<feature type="compositionally biased region" description="Basic and acidic residues" evidence="1">
    <location>
        <begin position="77"/>
        <end position="89"/>
    </location>
</feature>
<keyword evidence="3" id="KW-1185">Reference proteome</keyword>
<proteinExistence type="predicted"/>
<dbReference type="Proteomes" id="UP000053890">
    <property type="component" value="Unassembled WGS sequence"/>
</dbReference>
<accession>A0A0P9EHA2</accession>
<dbReference type="AlphaFoldDB" id="A0A0P9EHA2"/>
<sequence>MLRSATLSLRAARVAPPAPTLIRAYRPTASVLMPTTSTASPASPKDEQRATAQQHPTHKPAGKGNTTSPQASASEHNAPKDSDKDRMEAEAASAGPEAADGRYGAADMVEGNYTKDSKEAKDRKEAGKMGER</sequence>
<dbReference type="OrthoDB" id="2529363at2759"/>
<dbReference type="EMBL" id="KQ474086">
    <property type="protein sequence ID" value="KPV72687.1"/>
    <property type="molecule type" value="Genomic_DNA"/>
</dbReference>
<feature type="compositionally biased region" description="Polar residues" evidence="1">
    <location>
        <begin position="64"/>
        <end position="75"/>
    </location>
</feature>
<dbReference type="GeneID" id="28975292"/>
<evidence type="ECO:0000313" key="3">
    <source>
        <dbReference type="Proteomes" id="UP000053890"/>
    </source>
</evidence>
<dbReference type="RefSeq" id="XP_018268736.1">
    <property type="nucleotide sequence ID" value="XM_018414844.1"/>
</dbReference>
<gene>
    <name evidence="2" type="ORF">RHOBADRAFT_46732</name>
</gene>
<dbReference type="OMA" id="ASEHNAP"/>
<organism evidence="2 3">
    <name type="scientific">Rhodotorula graminis (strain WP1)</name>
    <dbReference type="NCBI Taxonomy" id="578459"/>
    <lineage>
        <taxon>Eukaryota</taxon>
        <taxon>Fungi</taxon>
        <taxon>Dikarya</taxon>
        <taxon>Basidiomycota</taxon>
        <taxon>Pucciniomycotina</taxon>
        <taxon>Microbotryomycetes</taxon>
        <taxon>Sporidiobolales</taxon>
        <taxon>Sporidiobolaceae</taxon>
        <taxon>Rhodotorula</taxon>
    </lineage>
</organism>
<feature type="compositionally biased region" description="Basic and acidic residues" evidence="1">
    <location>
        <begin position="113"/>
        <end position="132"/>
    </location>
</feature>
<feature type="region of interest" description="Disordered" evidence="1">
    <location>
        <begin position="1"/>
        <end position="132"/>
    </location>
</feature>
<evidence type="ECO:0000256" key="1">
    <source>
        <dbReference type="SAM" id="MobiDB-lite"/>
    </source>
</evidence>
<protein>
    <submittedName>
        <fullName evidence="2">Uncharacterized protein</fullName>
    </submittedName>
</protein>
<reference evidence="2 3" key="1">
    <citation type="journal article" date="2015" name="Front. Microbiol.">
        <title>Genome sequence of the plant growth promoting endophytic yeast Rhodotorula graminis WP1.</title>
        <authorList>
            <person name="Firrincieli A."/>
            <person name="Otillar R."/>
            <person name="Salamov A."/>
            <person name="Schmutz J."/>
            <person name="Khan Z."/>
            <person name="Redman R.S."/>
            <person name="Fleck N.D."/>
            <person name="Lindquist E."/>
            <person name="Grigoriev I.V."/>
            <person name="Doty S.L."/>
        </authorList>
    </citation>
    <scope>NUCLEOTIDE SEQUENCE [LARGE SCALE GENOMIC DNA]</scope>
    <source>
        <strain evidence="2 3">WP1</strain>
    </source>
</reference>